<feature type="chain" id="PRO_5026135829" evidence="3">
    <location>
        <begin position="21"/>
        <end position="358"/>
    </location>
</feature>
<feature type="region of interest" description="Disordered" evidence="1">
    <location>
        <begin position="249"/>
        <end position="279"/>
    </location>
</feature>
<dbReference type="AlphaFoldDB" id="A0A6G0WI07"/>
<feature type="compositionally biased region" description="Polar residues" evidence="1">
    <location>
        <begin position="294"/>
        <end position="317"/>
    </location>
</feature>
<keyword evidence="2" id="KW-0472">Membrane</keyword>
<feature type="region of interest" description="Disordered" evidence="1">
    <location>
        <begin position="20"/>
        <end position="105"/>
    </location>
</feature>
<evidence type="ECO:0000313" key="5">
    <source>
        <dbReference type="Proteomes" id="UP000481153"/>
    </source>
</evidence>
<evidence type="ECO:0000256" key="2">
    <source>
        <dbReference type="SAM" id="Phobius"/>
    </source>
</evidence>
<feature type="transmembrane region" description="Helical" evidence="2">
    <location>
        <begin position="131"/>
        <end position="151"/>
    </location>
</feature>
<proteinExistence type="predicted"/>
<dbReference type="CDD" id="cd12087">
    <property type="entry name" value="TM_EGFR-like"/>
    <property type="match status" value="1"/>
</dbReference>
<feature type="region of interest" description="Disordered" evidence="1">
    <location>
        <begin position="294"/>
        <end position="358"/>
    </location>
</feature>
<dbReference type="Proteomes" id="UP000481153">
    <property type="component" value="Unassembled WGS sequence"/>
</dbReference>
<keyword evidence="2" id="KW-0812">Transmembrane</keyword>
<evidence type="ECO:0000256" key="1">
    <source>
        <dbReference type="SAM" id="MobiDB-lite"/>
    </source>
</evidence>
<keyword evidence="5" id="KW-1185">Reference proteome</keyword>
<feature type="compositionally biased region" description="Polar residues" evidence="1">
    <location>
        <begin position="261"/>
        <end position="277"/>
    </location>
</feature>
<keyword evidence="3" id="KW-0732">Signal</keyword>
<comment type="caution">
    <text evidence="4">The sequence shown here is derived from an EMBL/GenBank/DDBJ whole genome shotgun (WGS) entry which is preliminary data.</text>
</comment>
<feature type="compositionally biased region" description="Low complexity" evidence="1">
    <location>
        <begin position="24"/>
        <end position="84"/>
    </location>
</feature>
<reference evidence="4 5" key="1">
    <citation type="submission" date="2019-07" db="EMBL/GenBank/DDBJ databases">
        <title>Genomics analysis of Aphanomyces spp. identifies a new class of oomycete effector associated with host adaptation.</title>
        <authorList>
            <person name="Gaulin E."/>
        </authorList>
    </citation>
    <scope>NUCLEOTIDE SEQUENCE [LARGE SCALE GENOMIC DNA]</scope>
    <source>
        <strain evidence="4 5">ATCC 201684</strain>
    </source>
</reference>
<name>A0A6G0WI07_9STRA</name>
<dbReference type="VEuPathDB" id="FungiDB:AeMF1_013593"/>
<accession>A0A6G0WI07</accession>
<evidence type="ECO:0000256" key="3">
    <source>
        <dbReference type="SAM" id="SignalP"/>
    </source>
</evidence>
<organism evidence="4 5">
    <name type="scientific">Aphanomyces euteiches</name>
    <dbReference type="NCBI Taxonomy" id="100861"/>
    <lineage>
        <taxon>Eukaryota</taxon>
        <taxon>Sar</taxon>
        <taxon>Stramenopiles</taxon>
        <taxon>Oomycota</taxon>
        <taxon>Saprolegniomycetes</taxon>
        <taxon>Saprolegniales</taxon>
        <taxon>Verrucalvaceae</taxon>
        <taxon>Aphanomyces</taxon>
    </lineage>
</organism>
<feature type="signal peptide" evidence="3">
    <location>
        <begin position="1"/>
        <end position="20"/>
    </location>
</feature>
<dbReference type="EMBL" id="VJMJ01000205">
    <property type="protein sequence ID" value="KAF0726833.1"/>
    <property type="molecule type" value="Genomic_DNA"/>
</dbReference>
<sequence>MKTASLLVLVCGALLASAQGNNNATTPTVTTVAPKAPTTPAPSTTEPPKATPTQAPTTEAPKGTTAATPAPTKAPANTPGATKTDAPKDSTQPPVVTDAPPKTDNIVATASPAATAASPPADSDNSHTTTYIIVGCVVGGVAILALIFFLCRRSRKDQATDDDDVSGVYHASKGVADSYAPPVRVLSPSQDGPASAPSLPASTAYIATQEASTSIKVVHEPPRHEAEAGFLAWQSSSNEIPITIAPQDSLDDYQTPEAGRTSWTSDVGSHGNHSSPKSHIEDLNNVWVAASTRGPINSYMSDSGRNSYTSENRNSYGSDLREENSSFLSDGVMSFSHSTHQRDSADSYTQAKPPPRPY</sequence>
<evidence type="ECO:0000313" key="4">
    <source>
        <dbReference type="EMBL" id="KAF0726833.1"/>
    </source>
</evidence>
<protein>
    <submittedName>
        <fullName evidence="4">Uncharacterized protein</fullName>
    </submittedName>
</protein>
<keyword evidence="2" id="KW-1133">Transmembrane helix</keyword>
<gene>
    <name evidence="4" type="ORF">Ae201684_014976</name>
</gene>